<evidence type="ECO:0000256" key="11">
    <source>
        <dbReference type="SAM" id="MobiDB-lite"/>
    </source>
</evidence>
<evidence type="ECO:0000256" key="5">
    <source>
        <dbReference type="ARBA" id="ARBA00022723"/>
    </source>
</evidence>
<dbReference type="PROSITE" id="PS51044">
    <property type="entry name" value="ZF_SP_RING"/>
    <property type="match status" value="1"/>
</dbReference>
<keyword evidence="4" id="KW-0808">Transferase</keyword>
<keyword evidence="9" id="KW-0539">Nucleus</keyword>
<dbReference type="InterPro" id="IPR026846">
    <property type="entry name" value="Nse2(Mms21)"/>
</dbReference>
<keyword evidence="8" id="KW-0862">Zinc</keyword>
<dbReference type="CDD" id="cd16651">
    <property type="entry name" value="SPL-RING_NSE2"/>
    <property type="match status" value="1"/>
</dbReference>
<keyword evidence="14" id="KW-1185">Reference proteome</keyword>
<keyword evidence="5" id="KW-0479">Metal-binding</keyword>
<evidence type="ECO:0000256" key="3">
    <source>
        <dbReference type="ARBA" id="ARBA00008212"/>
    </source>
</evidence>
<organism evidence="13 14">
    <name type="scientific">Multifurca ochricompacta</name>
    <dbReference type="NCBI Taxonomy" id="376703"/>
    <lineage>
        <taxon>Eukaryota</taxon>
        <taxon>Fungi</taxon>
        <taxon>Dikarya</taxon>
        <taxon>Basidiomycota</taxon>
        <taxon>Agaricomycotina</taxon>
        <taxon>Agaricomycetes</taxon>
        <taxon>Russulales</taxon>
        <taxon>Russulaceae</taxon>
        <taxon>Multifurca</taxon>
    </lineage>
</organism>
<evidence type="ECO:0000256" key="10">
    <source>
        <dbReference type="PROSITE-ProRule" id="PRU00452"/>
    </source>
</evidence>
<dbReference type="EMBL" id="WTXG01000007">
    <property type="protein sequence ID" value="KAI0304329.1"/>
    <property type="molecule type" value="Genomic_DNA"/>
</dbReference>
<evidence type="ECO:0000256" key="9">
    <source>
        <dbReference type="ARBA" id="ARBA00023242"/>
    </source>
</evidence>
<evidence type="ECO:0000256" key="8">
    <source>
        <dbReference type="ARBA" id="ARBA00022833"/>
    </source>
</evidence>
<evidence type="ECO:0000313" key="13">
    <source>
        <dbReference type="EMBL" id="KAI0304329.1"/>
    </source>
</evidence>
<comment type="similarity">
    <text evidence="3">Belongs to the NSE2 family.</text>
</comment>
<dbReference type="Proteomes" id="UP001203297">
    <property type="component" value="Unassembled WGS sequence"/>
</dbReference>
<sequence length="302" mass="34269">MPRYRRRVVDAMSDHIEDDEETQRQDVDAVDVDEDEDLQPRPLRRTRSSVVQGGSLKEGVVRNVSEIERDDGQDGIPVFHENEFGNKPLNRSEGQKLQGIASDWNMIQTNLKESAFSLLTEVSTAVAEYADEGTAQKELDRLDALMREVIDIDVEIRSHEQTLRGLHQQVVGGSEIEVQHPKEAMPPVVEFLPQEEGDHSDDDEDDIQVGGVLQDFNCPITLTPLVDPQTSTICQHTFSAEAIKQVLGLNRFTKKKCPASGCNQMICLNDLKPNKELERRVKAHERRARRREEDHDVEEIVE</sequence>
<keyword evidence="6 10" id="KW-0863">Zinc-finger</keyword>
<evidence type="ECO:0000256" key="1">
    <source>
        <dbReference type="ARBA" id="ARBA00004123"/>
    </source>
</evidence>
<dbReference type="GO" id="GO:0016925">
    <property type="term" value="P:protein sumoylation"/>
    <property type="evidence" value="ECO:0007669"/>
    <property type="project" value="TreeGrafter"/>
</dbReference>
<evidence type="ECO:0000259" key="12">
    <source>
        <dbReference type="PROSITE" id="PS51044"/>
    </source>
</evidence>
<evidence type="ECO:0000256" key="2">
    <source>
        <dbReference type="ARBA" id="ARBA00004718"/>
    </source>
</evidence>
<keyword evidence="7" id="KW-0833">Ubl conjugation pathway</keyword>
<feature type="compositionally biased region" description="Acidic residues" evidence="11">
    <location>
        <begin position="28"/>
        <end position="37"/>
    </location>
</feature>
<dbReference type="Pfam" id="PF11789">
    <property type="entry name" value="zf-Nse"/>
    <property type="match status" value="1"/>
</dbReference>
<comment type="pathway">
    <text evidence="2">Protein modification; protein sumoylation.</text>
</comment>
<evidence type="ECO:0000256" key="7">
    <source>
        <dbReference type="ARBA" id="ARBA00022786"/>
    </source>
</evidence>
<evidence type="ECO:0000313" key="14">
    <source>
        <dbReference type="Proteomes" id="UP001203297"/>
    </source>
</evidence>
<dbReference type="Gene3D" id="3.30.40.10">
    <property type="entry name" value="Zinc/RING finger domain, C3HC4 (zinc finger)"/>
    <property type="match status" value="1"/>
</dbReference>
<proteinExistence type="inferred from homology"/>
<comment type="subcellular location">
    <subcellularLocation>
        <location evidence="1">Nucleus</location>
    </subcellularLocation>
</comment>
<feature type="domain" description="SP-RING-type" evidence="12">
    <location>
        <begin position="203"/>
        <end position="286"/>
    </location>
</feature>
<dbReference type="InterPro" id="IPR004181">
    <property type="entry name" value="Znf_MIZ"/>
</dbReference>
<dbReference type="GO" id="GO:0005634">
    <property type="term" value="C:nucleus"/>
    <property type="evidence" value="ECO:0007669"/>
    <property type="project" value="UniProtKB-SubCell"/>
</dbReference>
<dbReference type="GO" id="GO:0030915">
    <property type="term" value="C:Smc5-Smc6 complex"/>
    <property type="evidence" value="ECO:0007669"/>
    <property type="project" value="InterPro"/>
</dbReference>
<comment type="caution">
    <text evidence="13">The sequence shown here is derived from an EMBL/GenBank/DDBJ whole genome shotgun (WGS) entry which is preliminary data.</text>
</comment>
<feature type="region of interest" description="Disordered" evidence="11">
    <location>
        <begin position="1"/>
        <end position="51"/>
    </location>
</feature>
<feature type="region of interest" description="Disordered" evidence="11">
    <location>
        <begin position="281"/>
        <end position="302"/>
    </location>
</feature>
<dbReference type="AlphaFoldDB" id="A0AAD4M6W8"/>
<reference evidence="13" key="1">
    <citation type="journal article" date="2022" name="New Phytol.">
        <title>Evolutionary transition to the ectomycorrhizal habit in the genomes of a hyperdiverse lineage of mushroom-forming fungi.</title>
        <authorList>
            <person name="Looney B."/>
            <person name="Miyauchi S."/>
            <person name="Morin E."/>
            <person name="Drula E."/>
            <person name="Courty P.E."/>
            <person name="Kohler A."/>
            <person name="Kuo A."/>
            <person name="LaButti K."/>
            <person name="Pangilinan J."/>
            <person name="Lipzen A."/>
            <person name="Riley R."/>
            <person name="Andreopoulos W."/>
            <person name="He G."/>
            <person name="Johnson J."/>
            <person name="Nolan M."/>
            <person name="Tritt A."/>
            <person name="Barry K.W."/>
            <person name="Grigoriev I.V."/>
            <person name="Nagy L.G."/>
            <person name="Hibbett D."/>
            <person name="Henrissat B."/>
            <person name="Matheny P.B."/>
            <person name="Labbe J."/>
            <person name="Martin F.M."/>
        </authorList>
    </citation>
    <scope>NUCLEOTIDE SEQUENCE</scope>
    <source>
        <strain evidence="13">BPL690</strain>
    </source>
</reference>
<dbReference type="InterPro" id="IPR013083">
    <property type="entry name" value="Znf_RING/FYVE/PHD"/>
</dbReference>
<dbReference type="PANTHER" id="PTHR21330:SF1">
    <property type="entry name" value="E3 SUMO-PROTEIN LIGASE NSE2"/>
    <property type="match status" value="1"/>
</dbReference>
<dbReference type="PANTHER" id="PTHR21330">
    <property type="entry name" value="E3 SUMO-PROTEIN LIGASE NSE2"/>
    <property type="match status" value="1"/>
</dbReference>
<dbReference type="GO" id="GO:0008270">
    <property type="term" value="F:zinc ion binding"/>
    <property type="evidence" value="ECO:0007669"/>
    <property type="project" value="UniProtKB-KW"/>
</dbReference>
<dbReference type="GO" id="GO:0000724">
    <property type="term" value="P:double-strand break repair via homologous recombination"/>
    <property type="evidence" value="ECO:0007669"/>
    <property type="project" value="InterPro"/>
</dbReference>
<protein>
    <recommendedName>
        <fullName evidence="12">SP-RING-type domain-containing protein</fullName>
    </recommendedName>
</protein>
<evidence type="ECO:0000256" key="6">
    <source>
        <dbReference type="ARBA" id="ARBA00022771"/>
    </source>
</evidence>
<evidence type="ECO:0000256" key="4">
    <source>
        <dbReference type="ARBA" id="ARBA00022679"/>
    </source>
</evidence>
<accession>A0AAD4M6W8</accession>
<dbReference type="SUPFAM" id="SSF57850">
    <property type="entry name" value="RING/U-box"/>
    <property type="match status" value="1"/>
</dbReference>
<name>A0AAD4M6W8_9AGAM</name>
<gene>
    <name evidence="13" type="ORF">B0F90DRAFT_1666848</name>
</gene>
<dbReference type="GO" id="GO:0061665">
    <property type="term" value="F:SUMO ligase activity"/>
    <property type="evidence" value="ECO:0007669"/>
    <property type="project" value="TreeGrafter"/>
</dbReference>